<dbReference type="Proteomes" id="UP000442714">
    <property type="component" value="Unassembled WGS sequence"/>
</dbReference>
<protein>
    <submittedName>
        <fullName evidence="2">DUF882 domain-containing protein</fullName>
    </submittedName>
</protein>
<evidence type="ECO:0000313" key="3">
    <source>
        <dbReference type="Proteomes" id="UP000442714"/>
    </source>
</evidence>
<dbReference type="EMBL" id="WTYX01000001">
    <property type="protein sequence ID" value="MXO89773.1"/>
    <property type="molecule type" value="Genomic_DNA"/>
</dbReference>
<dbReference type="SUPFAM" id="SSF55166">
    <property type="entry name" value="Hedgehog/DD-peptidase"/>
    <property type="match status" value="1"/>
</dbReference>
<dbReference type="InterPro" id="IPR013230">
    <property type="entry name" value="Peptidase_M15A_C"/>
</dbReference>
<name>A0A844ZPV1_9SPHN</name>
<dbReference type="Pfam" id="PF08291">
    <property type="entry name" value="Peptidase_M15_3"/>
    <property type="match status" value="1"/>
</dbReference>
<dbReference type="InterPro" id="IPR009045">
    <property type="entry name" value="Zn_M74/Hedgehog-like"/>
</dbReference>
<dbReference type="Gene3D" id="3.30.1380.10">
    <property type="match status" value="1"/>
</dbReference>
<sequence>MEGLVTQLSENFSLAEMVRSQTASRKGIRNRPGVNQTAALKLLCEKVLQPVRDHFGRPVNISSGYRSPKLNRAIGGSGSSQHCLGEAADFTVSGVSNLEVCQWMEKKLNYDQLIYEYGEAGWVHCSYSATRMRNMELSAVRRSGRTVYLKGLRA</sequence>
<accession>A0A844ZPV1</accession>
<feature type="domain" description="Peptidase M15A C-terminal" evidence="1">
    <location>
        <begin position="11"/>
        <end position="126"/>
    </location>
</feature>
<evidence type="ECO:0000313" key="2">
    <source>
        <dbReference type="EMBL" id="MXO89773.1"/>
    </source>
</evidence>
<keyword evidence="3" id="KW-1185">Reference proteome</keyword>
<organism evidence="2 3">
    <name type="scientific">Pontixanthobacter aquaemixtae</name>
    <dbReference type="NCBI Taxonomy" id="1958940"/>
    <lineage>
        <taxon>Bacteria</taxon>
        <taxon>Pseudomonadati</taxon>
        <taxon>Pseudomonadota</taxon>
        <taxon>Alphaproteobacteria</taxon>
        <taxon>Sphingomonadales</taxon>
        <taxon>Erythrobacteraceae</taxon>
        <taxon>Pontixanthobacter</taxon>
    </lineage>
</organism>
<dbReference type="OrthoDB" id="7171572at2"/>
<gene>
    <name evidence="2" type="ORF">GRI41_02955</name>
</gene>
<dbReference type="RefSeq" id="WP_160603284.1">
    <property type="nucleotide sequence ID" value="NZ_WTYX01000001.1"/>
</dbReference>
<dbReference type="AlphaFoldDB" id="A0A844ZPV1"/>
<proteinExistence type="predicted"/>
<comment type="caution">
    <text evidence="2">The sequence shown here is derived from an EMBL/GenBank/DDBJ whole genome shotgun (WGS) entry which is preliminary data.</text>
</comment>
<evidence type="ECO:0000259" key="1">
    <source>
        <dbReference type="Pfam" id="PF08291"/>
    </source>
</evidence>
<reference evidence="2 3" key="1">
    <citation type="submission" date="2019-12" db="EMBL/GenBank/DDBJ databases">
        <title>Genomic-based taxomic classification of the family Erythrobacteraceae.</title>
        <authorList>
            <person name="Xu L."/>
        </authorList>
    </citation>
    <scope>NUCLEOTIDE SEQUENCE [LARGE SCALE GENOMIC DNA]</scope>
    <source>
        <strain evidence="2 3">KCTC 52763</strain>
    </source>
</reference>